<dbReference type="Pfam" id="PF07859">
    <property type="entry name" value="Abhydrolase_3"/>
    <property type="match status" value="1"/>
</dbReference>
<accession>A0A1G5PR79</accession>
<dbReference type="SUPFAM" id="SSF53474">
    <property type="entry name" value="alpha/beta-Hydrolases"/>
    <property type="match status" value="1"/>
</dbReference>
<dbReference type="STRING" id="29488.KS18_02825"/>
<keyword evidence="4" id="KW-1185">Reference proteome</keyword>
<keyword evidence="1" id="KW-0378">Hydrolase</keyword>
<dbReference type="OrthoDB" id="9806180at2"/>
<evidence type="ECO:0000259" key="2">
    <source>
        <dbReference type="Pfam" id="PF07859"/>
    </source>
</evidence>
<reference evidence="4" key="1">
    <citation type="submission" date="2016-10" db="EMBL/GenBank/DDBJ databases">
        <authorList>
            <person name="Varghese N."/>
            <person name="Submissions S."/>
        </authorList>
    </citation>
    <scope>NUCLEOTIDE SEQUENCE [LARGE SCALE GENOMIC DNA]</scope>
    <source>
        <strain evidence="4">ATCC 29999</strain>
    </source>
</reference>
<protein>
    <submittedName>
        <fullName evidence="3">Acetyl esterase</fullName>
    </submittedName>
</protein>
<name>A0A1G5PR79_PHOLU</name>
<dbReference type="PANTHER" id="PTHR48081">
    <property type="entry name" value="AB HYDROLASE SUPERFAMILY PROTEIN C4A8.06C"/>
    <property type="match status" value="1"/>
</dbReference>
<feature type="domain" description="Alpha/beta hydrolase fold-3" evidence="2">
    <location>
        <begin position="81"/>
        <end position="287"/>
    </location>
</feature>
<dbReference type="Proteomes" id="UP000183223">
    <property type="component" value="Unassembled WGS sequence"/>
</dbReference>
<organism evidence="3 4">
    <name type="scientific">Photorhabdus luminescens</name>
    <name type="common">Xenorhabdus luminescens</name>
    <dbReference type="NCBI Taxonomy" id="29488"/>
    <lineage>
        <taxon>Bacteria</taxon>
        <taxon>Pseudomonadati</taxon>
        <taxon>Pseudomonadota</taxon>
        <taxon>Gammaproteobacteria</taxon>
        <taxon>Enterobacterales</taxon>
        <taxon>Morganellaceae</taxon>
        <taxon>Photorhabdus</taxon>
    </lineage>
</organism>
<dbReference type="InterPro" id="IPR013094">
    <property type="entry name" value="AB_hydrolase_3"/>
</dbReference>
<dbReference type="EMBL" id="FMWJ01000001">
    <property type="protein sequence ID" value="SCZ51721.1"/>
    <property type="molecule type" value="Genomic_DNA"/>
</dbReference>
<evidence type="ECO:0000313" key="3">
    <source>
        <dbReference type="EMBL" id="SCZ51721.1"/>
    </source>
</evidence>
<dbReference type="InterPro" id="IPR029058">
    <property type="entry name" value="AB_hydrolase_fold"/>
</dbReference>
<dbReference type="Gene3D" id="3.40.50.1820">
    <property type="entry name" value="alpha/beta hydrolase"/>
    <property type="match status" value="1"/>
</dbReference>
<dbReference type="GO" id="GO:0016787">
    <property type="term" value="F:hydrolase activity"/>
    <property type="evidence" value="ECO:0007669"/>
    <property type="project" value="UniProtKB-KW"/>
</dbReference>
<evidence type="ECO:0000256" key="1">
    <source>
        <dbReference type="ARBA" id="ARBA00022801"/>
    </source>
</evidence>
<proteinExistence type="predicted"/>
<dbReference type="PANTHER" id="PTHR48081:SF8">
    <property type="entry name" value="ALPHA_BETA HYDROLASE FOLD-3 DOMAIN-CONTAINING PROTEIN-RELATED"/>
    <property type="match status" value="1"/>
</dbReference>
<dbReference type="GeneID" id="45654730"/>
<evidence type="ECO:0000313" key="4">
    <source>
        <dbReference type="Proteomes" id="UP000183223"/>
    </source>
</evidence>
<dbReference type="AlphaFoldDB" id="A0A1G5PR79"/>
<gene>
    <name evidence="3" type="ORF">SAMN02982990_00200</name>
</gene>
<sequence>MPLDKNVEKWLASMPEIEITANSPLEQLRISIEDTLIQQQGEWNDATYNSSFTVPAEDGFPIPVRVYVPYGKEKMSDKPALVYAHGGGWCVGSLDAWDRPCRKLAESTGCVIFSVDYRLAPENPFPVPLTDFYAALCYITDNAEKFGINTQQIAVGGDSAGGNLAVAACLMSRNQKGPAICHQLLFYPALDASMETDSYDKYGEGYVLTKQMMTFFWQAYISEHNDRTNPLISPANLTHFEGLPDATILLCEYDPLRSEGESYAQQLRDAGVSVQIETIEGMIHGAMHMTAMTPFVEVFYKKPRFC</sequence>
<dbReference type="RefSeq" id="WP_049581595.1">
    <property type="nucleotide sequence ID" value="NZ_CAWQXX010000035.1"/>
</dbReference>
<dbReference type="InterPro" id="IPR050300">
    <property type="entry name" value="GDXG_lipolytic_enzyme"/>
</dbReference>